<dbReference type="AlphaFoldDB" id="D5UCF0"/>
<proteinExistence type="predicted"/>
<gene>
    <name evidence="3" type="ordered locus">Cfla_1366</name>
</gene>
<feature type="region of interest" description="Disordered" evidence="1">
    <location>
        <begin position="1"/>
        <end position="20"/>
    </location>
</feature>
<feature type="compositionally biased region" description="Pro residues" evidence="1">
    <location>
        <begin position="133"/>
        <end position="146"/>
    </location>
</feature>
<dbReference type="STRING" id="446466.Cfla_1366"/>
<dbReference type="HOGENOM" id="CLU_803377_0_0_11"/>
<protein>
    <submittedName>
        <fullName evidence="3">Uncharacterized protein</fullName>
    </submittedName>
</protein>
<dbReference type="eggNOG" id="ENOG5033BC4">
    <property type="taxonomic scope" value="Bacteria"/>
</dbReference>
<evidence type="ECO:0000313" key="4">
    <source>
        <dbReference type="Proteomes" id="UP000000849"/>
    </source>
</evidence>
<sequence length="345" mass="37389">MSSPRRPGARPVRSPAGARDAGQGTLEYLGVVVLAVLLVAALVLAVDPGARALAARAVCQVATLGQGDCQGDPAPDGDDDGFWCFLPWACNDDEQDGGEEREEEQQTDDDDGDDGFWCFLPWACNEDDEEPEQTPPPTPTATPQPTDPANGLPVVDGVTIPDGLAPDDQVVLDLLTTQQGREALQWLADQGIKILDSFNGTYWTESYQEISIDTGLTSTQQPRSVIHEARHAREDAEGTSPDRTATTRDEYVQRMIDEETRAVVDEITLSRALQDAGTPTSTEQADINYWKAYDAAVAAGQDEQAAQAAGSAAVREMFTSGWFRTSTTKQPYVEYYGEQWDKGQG</sequence>
<accession>D5UCF0</accession>
<keyword evidence="2" id="KW-0472">Membrane</keyword>
<dbReference type="Proteomes" id="UP000000849">
    <property type="component" value="Chromosome"/>
</dbReference>
<dbReference type="OrthoDB" id="4854263at2"/>
<dbReference type="EMBL" id="CP001964">
    <property type="protein sequence ID" value="ADG74264.1"/>
    <property type="molecule type" value="Genomic_DNA"/>
</dbReference>
<feature type="transmembrane region" description="Helical" evidence="2">
    <location>
        <begin position="28"/>
        <end position="46"/>
    </location>
</feature>
<feature type="compositionally biased region" description="Acidic residues" evidence="1">
    <location>
        <begin position="93"/>
        <end position="114"/>
    </location>
</feature>
<keyword evidence="2" id="KW-0812">Transmembrane</keyword>
<organism evidence="3 4">
    <name type="scientific">Cellulomonas flavigena (strain ATCC 482 / DSM 20109 / BCRC 11376 / JCM 18109 / NBRC 3775 / NCIMB 8073 / NRS 134)</name>
    <dbReference type="NCBI Taxonomy" id="446466"/>
    <lineage>
        <taxon>Bacteria</taxon>
        <taxon>Bacillati</taxon>
        <taxon>Actinomycetota</taxon>
        <taxon>Actinomycetes</taxon>
        <taxon>Micrococcales</taxon>
        <taxon>Cellulomonadaceae</taxon>
        <taxon>Cellulomonas</taxon>
    </lineage>
</organism>
<keyword evidence="2" id="KW-1133">Transmembrane helix</keyword>
<reference evidence="3 4" key="1">
    <citation type="journal article" date="2010" name="Stand. Genomic Sci.">
        <title>Complete genome sequence of Cellulomonas flavigena type strain (134).</title>
        <authorList>
            <person name="Abt B."/>
            <person name="Foster B."/>
            <person name="Lapidus A."/>
            <person name="Clum A."/>
            <person name="Sun H."/>
            <person name="Pukall R."/>
            <person name="Lucas S."/>
            <person name="Glavina Del Rio T."/>
            <person name="Nolan M."/>
            <person name="Tice H."/>
            <person name="Cheng J.F."/>
            <person name="Pitluck S."/>
            <person name="Liolios K."/>
            <person name="Ivanova N."/>
            <person name="Mavromatis K."/>
            <person name="Ovchinnikova G."/>
            <person name="Pati A."/>
            <person name="Goodwin L."/>
            <person name="Chen A."/>
            <person name="Palaniappan K."/>
            <person name="Land M."/>
            <person name="Hauser L."/>
            <person name="Chang Y.J."/>
            <person name="Jeffries C.D."/>
            <person name="Rohde M."/>
            <person name="Goker M."/>
            <person name="Woyke T."/>
            <person name="Bristow J."/>
            <person name="Eisen J.A."/>
            <person name="Markowitz V."/>
            <person name="Hugenholtz P."/>
            <person name="Kyrpides N.C."/>
            <person name="Klenk H.P."/>
        </authorList>
    </citation>
    <scope>NUCLEOTIDE SEQUENCE [LARGE SCALE GENOMIC DNA]</scope>
    <source>
        <strain evidence="4">ATCC 482 / DSM 20109 / BCRC 11376 / JCM 18109 / NBRC 3775 / NCIMB 8073 / NRS 134</strain>
    </source>
</reference>
<dbReference type="KEGG" id="cfl:Cfla_1366"/>
<evidence type="ECO:0000313" key="3">
    <source>
        <dbReference type="EMBL" id="ADG74264.1"/>
    </source>
</evidence>
<dbReference type="RefSeq" id="WP_013116598.1">
    <property type="nucleotide sequence ID" value="NC_014151.1"/>
</dbReference>
<evidence type="ECO:0000256" key="1">
    <source>
        <dbReference type="SAM" id="MobiDB-lite"/>
    </source>
</evidence>
<name>D5UCF0_CELFN</name>
<feature type="region of interest" description="Disordered" evidence="1">
    <location>
        <begin position="93"/>
        <end position="161"/>
    </location>
</feature>
<evidence type="ECO:0000256" key="2">
    <source>
        <dbReference type="SAM" id="Phobius"/>
    </source>
</evidence>
<keyword evidence="4" id="KW-1185">Reference proteome</keyword>